<dbReference type="Gene3D" id="2.70.70.10">
    <property type="entry name" value="Glucose Permease (Domain IIA)"/>
    <property type="match status" value="1"/>
</dbReference>
<keyword evidence="1" id="KW-1133">Transmembrane helix</keyword>
<feature type="domain" description="M23ase beta-sheet core" evidence="2">
    <location>
        <begin position="266"/>
        <end position="370"/>
    </location>
</feature>
<protein>
    <submittedName>
        <fullName evidence="3">Peptidase M23</fullName>
    </submittedName>
</protein>
<evidence type="ECO:0000256" key="1">
    <source>
        <dbReference type="SAM" id="Phobius"/>
    </source>
</evidence>
<keyword evidence="4" id="KW-1185">Reference proteome</keyword>
<dbReference type="InterPro" id="IPR016047">
    <property type="entry name" value="M23ase_b-sheet_dom"/>
</dbReference>
<accession>A0A1K0GT96</accession>
<gene>
    <name evidence="3" type="ORF">BG844_09515</name>
</gene>
<dbReference type="PROSITE" id="PS51257">
    <property type="entry name" value="PROKAR_LIPOPROTEIN"/>
    <property type="match status" value="1"/>
</dbReference>
<dbReference type="Pfam" id="PF01551">
    <property type="entry name" value="Peptidase_M23"/>
    <property type="match status" value="1"/>
</dbReference>
<evidence type="ECO:0000259" key="2">
    <source>
        <dbReference type="Pfam" id="PF01551"/>
    </source>
</evidence>
<dbReference type="EMBL" id="MEIA01000097">
    <property type="protein sequence ID" value="OJF14468.1"/>
    <property type="molecule type" value="Genomic_DNA"/>
</dbReference>
<dbReference type="PANTHER" id="PTHR21666:SF270">
    <property type="entry name" value="MUREIN HYDROLASE ACTIVATOR ENVC"/>
    <property type="match status" value="1"/>
</dbReference>
<dbReference type="Proteomes" id="UP000182486">
    <property type="component" value="Unassembled WGS sequence"/>
</dbReference>
<organism evidence="3 4">
    <name type="scientific">Couchioplanes caeruleus subsp. caeruleus</name>
    <dbReference type="NCBI Taxonomy" id="56427"/>
    <lineage>
        <taxon>Bacteria</taxon>
        <taxon>Bacillati</taxon>
        <taxon>Actinomycetota</taxon>
        <taxon>Actinomycetes</taxon>
        <taxon>Micromonosporales</taxon>
        <taxon>Micromonosporaceae</taxon>
        <taxon>Couchioplanes</taxon>
    </lineage>
</organism>
<dbReference type="CDD" id="cd12797">
    <property type="entry name" value="M23_peptidase"/>
    <property type="match status" value="1"/>
</dbReference>
<dbReference type="RefSeq" id="WP_071804663.1">
    <property type="nucleotide sequence ID" value="NZ_MEIA01000097.1"/>
</dbReference>
<dbReference type="AlphaFoldDB" id="A0A1K0GT96"/>
<sequence>MKTIKRSTARIAVTLTAIVAVFASCIIGVPLMVALTKAAEASVCGPLPIGGAVPAASGPGFATWDARQVNNAAIIVSVGKQKGVPAWGYVVALGTAMQESTLLNQANDNPRWPQVVALSMALPHEAVGHDHDSVGLFQQRPNEGELGADGWGPVSELMTPSTSARKFYDRLVQVPGWEQMRLTDAAQAVQRSGTPEAYQQWEQQAKDLAAHVLALPNIDVIGGGGPAAPCGPGQFGPVPVGPGGWVQPVDKRLVVGSPYGPRDGRLHAGVDIVGANIRHQPIRAAATGTVITEMCNASTGNCDRDGGLGVIGCGWMIEIRHPGNVATRYCHMAQRPSVRKGQTVTAGTVIGVVGSSGNSSGPHLHYEVHTGIAAGAFPADPSSIDPVPFMAVQGAALTTG</sequence>
<comment type="caution">
    <text evidence="3">The sequence shown here is derived from an EMBL/GenBank/DDBJ whole genome shotgun (WGS) entry which is preliminary data.</text>
</comment>
<dbReference type="GO" id="GO:0004222">
    <property type="term" value="F:metalloendopeptidase activity"/>
    <property type="evidence" value="ECO:0007669"/>
    <property type="project" value="TreeGrafter"/>
</dbReference>
<dbReference type="InterPro" id="IPR011055">
    <property type="entry name" value="Dup_hybrid_motif"/>
</dbReference>
<evidence type="ECO:0000313" key="3">
    <source>
        <dbReference type="EMBL" id="OJF14468.1"/>
    </source>
</evidence>
<keyword evidence="1" id="KW-0472">Membrane</keyword>
<reference evidence="3 4" key="1">
    <citation type="submission" date="2016-09" db="EMBL/GenBank/DDBJ databases">
        <title>Couchioplanes caeruleus draft genome sequence.</title>
        <authorList>
            <person name="Sheehan J."/>
            <person name="Caffrey P."/>
        </authorList>
    </citation>
    <scope>NUCLEOTIDE SEQUENCE [LARGE SCALE GENOMIC DNA]</scope>
    <source>
        <strain evidence="3 4">DSM 43634</strain>
    </source>
</reference>
<dbReference type="PANTHER" id="PTHR21666">
    <property type="entry name" value="PEPTIDASE-RELATED"/>
    <property type="match status" value="1"/>
</dbReference>
<name>A0A1K0GT96_9ACTN</name>
<feature type="transmembrane region" description="Helical" evidence="1">
    <location>
        <begin position="12"/>
        <end position="35"/>
    </location>
</feature>
<dbReference type="SUPFAM" id="SSF51261">
    <property type="entry name" value="Duplicated hybrid motif"/>
    <property type="match status" value="1"/>
</dbReference>
<dbReference type="InterPro" id="IPR050570">
    <property type="entry name" value="Cell_wall_metabolism_enzyme"/>
</dbReference>
<keyword evidence="1" id="KW-0812">Transmembrane</keyword>
<evidence type="ECO:0000313" key="4">
    <source>
        <dbReference type="Proteomes" id="UP000182486"/>
    </source>
</evidence>
<proteinExistence type="predicted"/>